<sequence length="157" mass="17979">MRTYKKLRKFTPEELLFNEEETRVVLKFIFAETHHKFIDSLPMSDSLREFAQALLVEAIDASYAIGYVYGLFKSVKNPVKGALEILKSFGKEASQHWFKHASVSDLQNAKVYNFVLVFLGGFVTHLHGFIAKNELDEKPGAFLAYKVPRHGIVIRWG</sequence>
<dbReference type="AlphaFoldDB" id="A0A3B0YZ08"/>
<feature type="transmembrane region" description="Helical" evidence="1">
    <location>
        <begin position="111"/>
        <end position="130"/>
    </location>
</feature>
<keyword evidence="1" id="KW-0472">Membrane</keyword>
<gene>
    <name evidence="2" type="ORF">MNBD_GAMMA18-1799</name>
</gene>
<name>A0A3B0YZ08_9ZZZZ</name>
<keyword evidence="1" id="KW-1133">Transmembrane helix</keyword>
<organism evidence="2">
    <name type="scientific">hydrothermal vent metagenome</name>
    <dbReference type="NCBI Taxonomy" id="652676"/>
    <lineage>
        <taxon>unclassified sequences</taxon>
        <taxon>metagenomes</taxon>
        <taxon>ecological metagenomes</taxon>
    </lineage>
</organism>
<proteinExistence type="predicted"/>
<evidence type="ECO:0000256" key="1">
    <source>
        <dbReference type="SAM" id="Phobius"/>
    </source>
</evidence>
<keyword evidence="1" id="KW-0812">Transmembrane</keyword>
<dbReference type="EMBL" id="UOFP01000134">
    <property type="protein sequence ID" value="VAW86305.1"/>
    <property type="molecule type" value="Genomic_DNA"/>
</dbReference>
<evidence type="ECO:0000313" key="2">
    <source>
        <dbReference type="EMBL" id="VAW86305.1"/>
    </source>
</evidence>
<reference evidence="2" key="1">
    <citation type="submission" date="2018-06" db="EMBL/GenBank/DDBJ databases">
        <authorList>
            <person name="Zhirakovskaya E."/>
        </authorList>
    </citation>
    <scope>NUCLEOTIDE SEQUENCE</scope>
</reference>
<protein>
    <submittedName>
        <fullName evidence="2">Uncharacterized protein</fullName>
    </submittedName>
</protein>
<accession>A0A3B0YZ08</accession>